<feature type="transmembrane region" description="Helical" evidence="6">
    <location>
        <begin position="63"/>
        <end position="83"/>
    </location>
</feature>
<dbReference type="HOGENOM" id="CLU_033863_5_1_6"/>
<dbReference type="EMBL" id="CP000155">
    <property type="protein sequence ID" value="ABC27391.1"/>
    <property type="molecule type" value="Genomic_DNA"/>
</dbReference>
<evidence type="ECO:0000313" key="8">
    <source>
        <dbReference type="EMBL" id="ABC27391.1"/>
    </source>
</evidence>
<feature type="transmembrane region" description="Helical" evidence="6">
    <location>
        <begin position="120"/>
        <end position="138"/>
    </location>
</feature>
<evidence type="ECO:0000256" key="5">
    <source>
        <dbReference type="ARBA" id="ARBA00023136"/>
    </source>
</evidence>
<accession>Q2SPN3</accession>
<reference evidence="8 9" key="1">
    <citation type="journal article" date="2005" name="Nucleic Acids Res.">
        <title>Genomic blueprint of Hahella chejuensis, a marine microbe producing an algicidal agent.</title>
        <authorList>
            <person name="Jeong H."/>
            <person name="Yim J.H."/>
            <person name="Lee C."/>
            <person name="Choi S.-H."/>
            <person name="Park Y.K."/>
            <person name="Yoon S.H."/>
            <person name="Hur C.-G."/>
            <person name="Kang H.-Y."/>
            <person name="Kim D."/>
            <person name="Lee H.H."/>
            <person name="Park K.H."/>
            <person name="Park S.-H."/>
            <person name="Park H.-S."/>
            <person name="Lee H.K."/>
            <person name="Oh T.K."/>
            <person name="Kim J.F."/>
        </authorList>
    </citation>
    <scope>NUCLEOTIDE SEQUENCE [LARGE SCALE GENOMIC DNA]</scope>
    <source>
        <strain evidence="8 9">KCTC 2396</strain>
    </source>
</reference>
<dbReference type="Pfam" id="PF00892">
    <property type="entry name" value="EamA"/>
    <property type="match status" value="2"/>
</dbReference>
<feature type="domain" description="EamA" evidence="7">
    <location>
        <begin position="146"/>
        <end position="281"/>
    </location>
</feature>
<dbReference type="Proteomes" id="UP000000238">
    <property type="component" value="Chromosome"/>
</dbReference>
<evidence type="ECO:0000256" key="3">
    <source>
        <dbReference type="ARBA" id="ARBA00022692"/>
    </source>
</evidence>
<evidence type="ECO:0000256" key="2">
    <source>
        <dbReference type="ARBA" id="ARBA00007362"/>
    </source>
</evidence>
<dbReference type="AlphaFoldDB" id="Q2SPN3"/>
<feature type="transmembrane region" description="Helical" evidence="6">
    <location>
        <begin position="177"/>
        <end position="196"/>
    </location>
</feature>
<keyword evidence="3 6" id="KW-0812">Transmembrane</keyword>
<dbReference type="RefSeq" id="WP_011394468.1">
    <property type="nucleotide sequence ID" value="NC_007645.1"/>
</dbReference>
<evidence type="ECO:0000313" key="9">
    <source>
        <dbReference type="Proteomes" id="UP000000238"/>
    </source>
</evidence>
<dbReference type="InterPro" id="IPR050638">
    <property type="entry name" value="AA-Vitamin_Transporters"/>
</dbReference>
<gene>
    <name evidence="8" type="ordered locus">HCH_00484</name>
</gene>
<protein>
    <submittedName>
        <fullName evidence="8">Permease of the drug/metabolite transporter (DMT) superfamily</fullName>
    </submittedName>
</protein>
<evidence type="ECO:0000259" key="7">
    <source>
        <dbReference type="Pfam" id="PF00892"/>
    </source>
</evidence>
<name>Q2SPN3_HAHCH</name>
<feature type="transmembrane region" description="Helical" evidence="6">
    <location>
        <begin position="239"/>
        <end position="257"/>
    </location>
</feature>
<dbReference type="InterPro" id="IPR000620">
    <property type="entry name" value="EamA_dom"/>
</dbReference>
<comment type="subcellular location">
    <subcellularLocation>
        <location evidence="1">Membrane</location>
        <topology evidence="1">Multi-pass membrane protein</topology>
    </subcellularLocation>
</comment>
<evidence type="ECO:0000256" key="1">
    <source>
        <dbReference type="ARBA" id="ARBA00004141"/>
    </source>
</evidence>
<feature type="transmembrane region" description="Helical" evidence="6">
    <location>
        <begin position="263"/>
        <end position="284"/>
    </location>
</feature>
<feature type="transmembrane region" description="Helical" evidence="6">
    <location>
        <begin position="208"/>
        <end position="232"/>
    </location>
</feature>
<dbReference type="PANTHER" id="PTHR32322">
    <property type="entry name" value="INNER MEMBRANE TRANSPORTER"/>
    <property type="match status" value="1"/>
</dbReference>
<proteinExistence type="inferred from homology"/>
<feature type="domain" description="EamA" evidence="7">
    <location>
        <begin position="5"/>
        <end position="134"/>
    </location>
</feature>
<evidence type="ECO:0000256" key="6">
    <source>
        <dbReference type="SAM" id="Phobius"/>
    </source>
</evidence>
<dbReference type="SUPFAM" id="SSF103481">
    <property type="entry name" value="Multidrug resistance efflux transporter EmrE"/>
    <property type="match status" value="2"/>
</dbReference>
<keyword evidence="5 6" id="KW-0472">Membrane</keyword>
<dbReference type="Gene3D" id="1.10.3730.20">
    <property type="match status" value="1"/>
</dbReference>
<comment type="similarity">
    <text evidence="2">Belongs to the EamA transporter family.</text>
</comment>
<feature type="transmembrane region" description="Helical" evidence="6">
    <location>
        <begin position="144"/>
        <end position="165"/>
    </location>
</feature>
<organism evidence="8 9">
    <name type="scientific">Hahella chejuensis (strain KCTC 2396)</name>
    <dbReference type="NCBI Taxonomy" id="349521"/>
    <lineage>
        <taxon>Bacteria</taxon>
        <taxon>Pseudomonadati</taxon>
        <taxon>Pseudomonadota</taxon>
        <taxon>Gammaproteobacteria</taxon>
        <taxon>Oceanospirillales</taxon>
        <taxon>Hahellaceae</taxon>
        <taxon>Hahella</taxon>
    </lineage>
</organism>
<keyword evidence="4 6" id="KW-1133">Transmembrane helix</keyword>
<dbReference type="GO" id="GO:0016020">
    <property type="term" value="C:membrane"/>
    <property type="evidence" value="ECO:0007669"/>
    <property type="project" value="UniProtKB-SubCell"/>
</dbReference>
<keyword evidence="9" id="KW-1185">Reference proteome</keyword>
<dbReference type="KEGG" id="hch:HCH_00484"/>
<evidence type="ECO:0000256" key="4">
    <source>
        <dbReference type="ARBA" id="ARBA00022989"/>
    </source>
</evidence>
<dbReference type="OrthoDB" id="9776210at2"/>
<feature type="transmembrane region" description="Helical" evidence="6">
    <location>
        <begin position="89"/>
        <end position="108"/>
    </location>
</feature>
<dbReference type="eggNOG" id="COG0697">
    <property type="taxonomic scope" value="Bacteria"/>
</dbReference>
<feature type="transmembrane region" description="Helical" evidence="6">
    <location>
        <begin position="33"/>
        <end position="51"/>
    </location>
</feature>
<dbReference type="PANTHER" id="PTHR32322:SF2">
    <property type="entry name" value="EAMA DOMAIN-CONTAINING PROTEIN"/>
    <property type="match status" value="1"/>
</dbReference>
<sequence>MVIFAYAMVILVWATTPLGVVWSSQSFHPTVAVGLRMTIAAVVTGVIIRLYRIPLHWDRDSLYSYLCGTMGVFGAMMLTYFASKTVPSGLISVMYGLSPIMSGLLGVYLLDGARFQKSQWLALALAISGLATVFGKDLHATGSIVFGLMLVLGAVMLFSLSGVLLKKQKATPHPLALTFGSILLALPGYFILWALMDGATPRIELHDRGLWAVVYLALIGSVLGFFSYYYVLQKLQPSTVAMATLVTPVLALMLGVTLNDETIHPTVLLGGCLILVGLALYFDLPRKALRWLRPISEPALVLPLSNEENKCTDQQRAGEIEIKAHSNHGSLRN</sequence>
<dbReference type="InterPro" id="IPR037185">
    <property type="entry name" value="EmrE-like"/>
</dbReference>